<evidence type="ECO:0000256" key="2">
    <source>
        <dbReference type="SAM" id="Phobius"/>
    </source>
</evidence>
<name>A0AAN8LLN0_9TELE</name>
<keyword evidence="2" id="KW-0812">Transmembrane</keyword>
<evidence type="ECO:0000313" key="3">
    <source>
        <dbReference type="EMBL" id="KAK6303466.1"/>
    </source>
</evidence>
<dbReference type="EMBL" id="JAGTTL010000024">
    <property type="protein sequence ID" value="KAK6303466.1"/>
    <property type="molecule type" value="Genomic_DNA"/>
</dbReference>
<feature type="region of interest" description="Disordered" evidence="1">
    <location>
        <begin position="132"/>
        <end position="163"/>
    </location>
</feature>
<keyword evidence="4" id="KW-1185">Reference proteome</keyword>
<evidence type="ECO:0000256" key="1">
    <source>
        <dbReference type="SAM" id="MobiDB-lite"/>
    </source>
</evidence>
<evidence type="ECO:0000313" key="4">
    <source>
        <dbReference type="Proteomes" id="UP001356427"/>
    </source>
</evidence>
<organism evidence="3 4">
    <name type="scientific">Coregonus suidteri</name>
    <dbReference type="NCBI Taxonomy" id="861788"/>
    <lineage>
        <taxon>Eukaryota</taxon>
        <taxon>Metazoa</taxon>
        <taxon>Chordata</taxon>
        <taxon>Craniata</taxon>
        <taxon>Vertebrata</taxon>
        <taxon>Euteleostomi</taxon>
        <taxon>Actinopterygii</taxon>
        <taxon>Neopterygii</taxon>
        <taxon>Teleostei</taxon>
        <taxon>Protacanthopterygii</taxon>
        <taxon>Salmoniformes</taxon>
        <taxon>Salmonidae</taxon>
        <taxon>Coregoninae</taxon>
        <taxon>Coregonus</taxon>
    </lineage>
</organism>
<gene>
    <name evidence="3" type="ORF">J4Q44_G00259200</name>
</gene>
<protein>
    <submittedName>
        <fullName evidence="3">Uncharacterized protein</fullName>
    </submittedName>
</protein>
<comment type="caution">
    <text evidence="3">The sequence shown here is derived from an EMBL/GenBank/DDBJ whole genome shotgun (WGS) entry which is preliminary data.</text>
</comment>
<dbReference type="Proteomes" id="UP001356427">
    <property type="component" value="Unassembled WGS sequence"/>
</dbReference>
<reference evidence="3 4" key="1">
    <citation type="submission" date="2021-04" db="EMBL/GenBank/DDBJ databases">
        <authorList>
            <person name="De Guttry C."/>
            <person name="Zahm M."/>
            <person name="Klopp C."/>
            <person name="Cabau C."/>
            <person name="Louis A."/>
            <person name="Berthelot C."/>
            <person name="Parey E."/>
            <person name="Roest Crollius H."/>
            <person name="Montfort J."/>
            <person name="Robinson-Rechavi M."/>
            <person name="Bucao C."/>
            <person name="Bouchez O."/>
            <person name="Gislard M."/>
            <person name="Lluch J."/>
            <person name="Milhes M."/>
            <person name="Lampietro C."/>
            <person name="Lopez Roques C."/>
            <person name="Donnadieu C."/>
            <person name="Braasch I."/>
            <person name="Desvignes T."/>
            <person name="Postlethwait J."/>
            <person name="Bobe J."/>
            <person name="Wedekind C."/>
            <person name="Guiguen Y."/>
        </authorList>
    </citation>
    <scope>NUCLEOTIDE SEQUENCE [LARGE SCALE GENOMIC DNA]</scope>
    <source>
        <strain evidence="3">Cs_M1</strain>
        <tissue evidence="3">Blood</tissue>
    </source>
</reference>
<keyword evidence="2" id="KW-1133">Transmembrane helix</keyword>
<accession>A0AAN8LLN0</accession>
<dbReference type="AlphaFoldDB" id="A0AAN8LLN0"/>
<feature type="transmembrane region" description="Helical" evidence="2">
    <location>
        <begin position="44"/>
        <end position="69"/>
    </location>
</feature>
<sequence length="163" mass="17657">MGNKPSTTTTTIAPTTVATTTSPTTTYIATTKLIDQRSISAEQIIIGLVTCFCVLLMVAASGLLVYTLWSKIALACGSKSKELDDETKTTDKPQVVVIKNEHVGKSKALMMDDHVIYSDLTILRANAKPSPATEMTEYASQQKAKQLPTPGEVNTRFSEEETK</sequence>
<proteinExistence type="predicted"/>
<keyword evidence="2" id="KW-0472">Membrane</keyword>